<dbReference type="HOGENOM" id="CLU_032441_1_1_1"/>
<reference evidence="13 14" key="1">
    <citation type="journal article" date="2011" name="PLoS Pathog.">
        <title>Endophytic Life Strategies Decoded by Genome and Transcriptome Analyses of the Mutualistic Root Symbiont Piriformospora indica.</title>
        <authorList>
            <person name="Zuccaro A."/>
            <person name="Lahrmann U."/>
            <person name="Guldener U."/>
            <person name="Langen G."/>
            <person name="Pfiffi S."/>
            <person name="Biedenkopf D."/>
            <person name="Wong P."/>
            <person name="Samans B."/>
            <person name="Grimm C."/>
            <person name="Basiewicz M."/>
            <person name="Murat C."/>
            <person name="Martin F."/>
            <person name="Kogel K.H."/>
        </authorList>
    </citation>
    <scope>NUCLEOTIDE SEQUENCE [LARGE SCALE GENOMIC DNA]</scope>
    <source>
        <strain evidence="13 14">DSM 11827</strain>
    </source>
</reference>
<dbReference type="SUPFAM" id="SSF50978">
    <property type="entry name" value="WD40 repeat-like"/>
    <property type="match status" value="1"/>
</dbReference>
<dbReference type="SMART" id="SM00320">
    <property type="entry name" value="WD40"/>
    <property type="match status" value="5"/>
</dbReference>
<evidence type="ECO:0000256" key="1">
    <source>
        <dbReference type="ARBA" id="ARBA00004567"/>
    </source>
</evidence>
<dbReference type="GO" id="GO:0051028">
    <property type="term" value="P:mRNA transport"/>
    <property type="evidence" value="ECO:0007669"/>
    <property type="project" value="UniProtKB-KW"/>
</dbReference>
<dbReference type="eggNOG" id="KOG2445">
    <property type="taxonomic scope" value="Eukaryota"/>
</dbReference>
<organism evidence="13 14">
    <name type="scientific">Serendipita indica (strain DSM 11827)</name>
    <name type="common">Root endophyte fungus</name>
    <name type="synonym">Piriformospora indica</name>
    <dbReference type="NCBI Taxonomy" id="1109443"/>
    <lineage>
        <taxon>Eukaryota</taxon>
        <taxon>Fungi</taxon>
        <taxon>Dikarya</taxon>
        <taxon>Basidiomycota</taxon>
        <taxon>Agaricomycotina</taxon>
        <taxon>Agaricomycetes</taxon>
        <taxon>Sebacinales</taxon>
        <taxon>Serendipitaceae</taxon>
        <taxon>Serendipita</taxon>
    </lineage>
</organism>
<accession>G4U2M2</accession>
<protein>
    <submittedName>
        <fullName evidence="13">Related to nuclear pore protein</fullName>
    </submittedName>
</protein>
<dbReference type="GO" id="GO:0005198">
    <property type="term" value="F:structural molecule activity"/>
    <property type="evidence" value="ECO:0007669"/>
    <property type="project" value="InterPro"/>
</dbReference>
<feature type="region of interest" description="Disordered" evidence="12">
    <location>
        <begin position="1"/>
        <end position="28"/>
    </location>
</feature>
<name>G4U2M2_SERID</name>
<evidence type="ECO:0000256" key="2">
    <source>
        <dbReference type="ARBA" id="ARBA00010102"/>
    </source>
</evidence>
<evidence type="ECO:0000256" key="6">
    <source>
        <dbReference type="ARBA" id="ARBA00022816"/>
    </source>
</evidence>
<dbReference type="GO" id="GO:0031080">
    <property type="term" value="C:nuclear pore outer ring"/>
    <property type="evidence" value="ECO:0007669"/>
    <property type="project" value="TreeGrafter"/>
</dbReference>
<keyword evidence="5" id="KW-0677">Repeat</keyword>
<dbReference type="PRINTS" id="PR00320">
    <property type="entry name" value="GPROTEINBRPT"/>
</dbReference>
<dbReference type="PROSITE" id="PS50082">
    <property type="entry name" value="WD_REPEATS_2"/>
    <property type="match status" value="2"/>
</dbReference>
<keyword evidence="7" id="KW-0653">Protein transport</keyword>
<evidence type="ECO:0000313" key="14">
    <source>
        <dbReference type="Proteomes" id="UP000007148"/>
    </source>
</evidence>
<evidence type="ECO:0000256" key="10">
    <source>
        <dbReference type="ARBA" id="ARBA00023242"/>
    </source>
</evidence>
<keyword evidence="6" id="KW-0509">mRNA transport</keyword>
<gene>
    <name evidence="13" type="ORF">PIIN_00478</name>
</gene>
<dbReference type="PANTHER" id="PTHR11024">
    <property type="entry name" value="NUCLEAR PORE COMPLEX PROTEIN SEC13 / SEH1 FAMILY MEMBER"/>
    <property type="match status" value="1"/>
</dbReference>
<dbReference type="GO" id="GO:0015031">
    <property type="term" value="P:protein transport"/>
    <property type="evidence" value="ECO:0007669"/>
    <property type="project" value="UniProtKB-KW"/>
</dbReference>
<proteinExistence type="inferred from homology"/>
<dbReference type="GO" id="GO:0035859">
    <property type="term" value="C:Seh1-associated complex"/>
    <property type="evidence" value="ECO:0007669"/>
    <property type="project" value="TreeGrafter"/>
</dbReference>
<feature type="repeat" description="WD" evidence="11">
    <location>
        <begin position="336"/>
        <end position="367"/>
    </location>
</feature>
<comment type="similarity">
    <text evidence="2">Belongs to the WD repeat SEC13 family.</text>
</comment>
<evidence type="ECO:0000256" key="5">
    <source>
        <dbReference type="ARBA" id="ARBA00022737"/>
    </source>
</evidence>
<dbReference type="Pfam" id="PF00400">
    <property type="entry name" value="WD40"/>
    <property type="match status" value="2"/>
</dbReference>
<evidence type="ECO:0000256" key="8">
    <source>
        <dbReference type="ARBA" id="ARBA00023010"/>
    </source>
</evidence>
<comment type="subcellular location">
    <subcellularLocation>
        <location evidence="1">Nucleus</location>
        <location evidence="1">Nuclear pore complex</location>
    </subcellularLocation>
</comment>
<dbReference type="InterPro" id="IPR001680">
    <property type="entry name" value="WD40_rpt"/>
</dbReference>
<evidence type="ECO:0000256" key="4">
    <source>
        <dbReference type="ARBA" id="ARBA00022574"/>
    </source>
</evidence>
<dbReference type="GO" id="GO:0034198">
    <property type="term" value="P:cellular response to amino acid starvation"/>
    <property type="evidence" value="ECO:0007669"/>
    <property type="project" value="TreeGrafter"/>
</dbReference>
<feature type="region of interest" description="Disordered" evidence="12">
    <location>
        <begin position="210"/>
        <end position="229"/>
    </location>
</feature>
<evidence type="ECO:0000256" key="11">
    <source>
        <dbReference type="PROSITE-ProRule" id="PRU00221"/>
    </source>
</evidence>
<sequence length="393" mass="42919">MRGLEVVDSSSSRPRDDPDKSAPVNPRRSSHRCCIRFHGLRLATCSLDQRIKTWTLDETTGNWASDDDWKAHDAPVCRLSWAHPEYGTILASCSFDKTVKIWEEGGVEPARGSDANAGSRWRERATLSESRTTGASVRAVEFAPRQFGLKLAVLSSDSILRIYDCVELHNLATWNLTFTIDVRLLQPPSTPPMSTTDMFAAPGTSLGASSNGKSYGSSVTGGRPGKREADGGWSISWCKDATTGQLIAVAADTYGLVRVLQLSDSRSHKTVFTLPPNASGATDSPAITTVAWAPLCGRRFHLIATGGREGKVNIWKISPPHTNVTTEWSVNLAGTFDDHQSAVTRVEWNVTGTILSSAGNDGNIRLWRSTYGGIWRTMGHIHTEHGDDEEMHE</sequence>
<evidence type="ECO:0000313" key="13">
    <source>
        <dbReference type="EMBL" id="CCA77831.1"/>
    </source>
</evidence>
<dbReference type="InterPro" id="IPR020472">
    <property type="entry name" value="WD40_PAC1"/>
</dbReference>
<dbReference type="FunCoup" id="G4U2M2">
    <property type="interactions" value="676"/>
</dbReference>
<keyword evidence="10" id="KW-0539">Nucleus</keyword>
<dbReference type="PANTHER" id="PTHR11024:SF3">
    <property type="entry name" value="NUCLEOPORIN SEH1"/>
    <property type="match status" value="1"/>
</dbReference>
<dbReference type="AlphaFoldDB" id="G4U2M2"/>
<comment type="caution">
    <text evidence="13">The sequence shown here is derived from an EMBL/GenBank/DDBJ whole genome shotgun (WGS) entry which is preliminary data.</text>
</comment>
<dbReference type="Proteomes" id="UP000007148">
    <property type="component" value="Unassembled WGS sequence"/>
</dbReference>
<keyword evidence="14" id="KW-1185">Reference proteome</keyword>
<evidence type="ECO:0000256" key="7">
    <source>
        <dbReference type="ARBA" id="ARBA00022927"/>
    </source>
</evidence>
<evidence type="ECO:0000256" key="3">
    <source>
        <dbReference type="ARBA" id="ARBA00022448"/>
    </source>
</evidence>
<dbReference type="InterPro" id="IPR036322">
    <property type="entry name" value="WD40_repeat_dom_sf"/>
</dbReference>
<dbReference type="InterPro" id="IPR015943">
    <property type="entry name" value="WD40/YVTN_repeat-like_dom_sf"/>
</dbReference>
<dbReference type="PROSITE" id="PS50294">
    <property type="entry name" value="WD_REPEATS_REGION"/>
    <property type="match status" value="1"/>
</dbReference>
<dbReference type="InterPro" id="IPR037363">
    <property type="entry name" value="Sec13/Seh1_fam"/>
</dbReference>
<evidence type="ECO:0000256" key="12">
    <source>
        <dbReference type="SAM" id="MobiDB-lite"/>
    </source>
</evidence>
<keyword evidence="8" id="KW-0811">Translocation</keyword>
<dbReference type="InParanoid" id="G4U2M2"/>
<dbReference type="OMA" id="NAPTRRW"/>
<dbReference type="GO" id="GO:1904263">
    <property type="term" value="P:positive regulation of TORC1 signaling"/>
    <property type="evidence" value="ECO:0007669"/>
    <property type="project" value="TreeGrafter"/>
</dbReference>
<dbReference type="STRING" id="1109443.G4U2M2"/>
<evidence type="ECO:0000256" key="9">
    <source>
        <dbReference type="ARBA" id="ARBA00023132"/>
    </source>
</evidence>
<feature type="compositionally biased region" description="Polar residues" evidence="12">
    <location>
        <begin position="210"/>
        <end position="220"/>
    </location>
</feature>
<dbReference type="EMBL" id="CAFZ01001876">
    <property type="protein sequence ID" value="CCA77831.1"/>
    <property type="molecule type" value="Genomic_DNA"/>
</dbReference>
<keyword evidence="4 11" id="KW-0853">WD repeat</keyword>
<dbReference type="Gene3D" id="2.130.10.10">
    <property type="entry name" value="YVTN repeat-like/Quinoprotein amine dehydrogenase"/>
    <property type="match status" value="1"/>
</dbReference>
<dbReference type="OrthoDB" id="5566198at2759"/>
<keyword evidence="3" id="KW-0813">Transport</keyword>
<keyword evidence="9" id="KW-0906">Nuclear pore complex</keyword>
<feature type="repeat" description="WD" evidence="11">
    <location>
        <begin position="69"/>
        <end position="103"/>
    </location>
</feature>